<feature type="signal peptide" evidence="1">
    <location>
        <begin position="1"/>
        <end position="22"/>
    </location>
</feature>
<name>A0A5N4W626_9GAMM</name>
<dbReference type="RefSeq" id="WP_151504961.1">
    <property type="nucleotide sequence ID" value="NZ_VXLD01000008.1"/>
</dbReference>
<dbReference type="Pfam" id="PF05229">
    <property type="entry name" value="SCPU"/>
    <property type="match status" value="1"/>
</dbReference>
<evidence type="ECO:0000313" key="3">
    <source>
        <dbReference type="EMBL" id="KAB1853627.1"/>
    </source>
</evidence>
<reference evidence="3 4" key="1">
    <citation type="submission" date="2019-09" db="EMBL/GenBank/DDBJ databases">
        <title>Draft genome sequence of Acinetobacter tandoii W4-4-4 isolated from environmental water sample.</title>
        <authorList>
            <person name="Wee S.K."/>
            <person name="Yan B."/>
            <person name="Mustaffa S.B."/>
            <person name="Yap E.P.H."/>
        </authorList>
    </citation>
    <scope>NUCLEOTIDE SEQUENCE [LARGE SCALE GENOMIC DNA]</scope>
    <source>
        <strain evidence="3 4">W4-4-4</strain>
    </source>
</reference>
<proteinExistence type="predicted"/>
<dbReference type="InterPro" id="IPR053167">
    <property type="entry name" value="Spore_coat_component"/>
</dbReference>
<evidence type="ECO:0000313" key="4">
    <source>
        <dbReference type="Proteomes" id="UP000325788"/>
    </source>
</evidence>
<dbReference type="EMBL" id="VXLD01000008">
    <property type="protein sequence ID" value="KAB1853627.1"/>
    <property type="molecule type" value="Genomic_DNA"/>
</dbReference>
<dbReference type="AlphaFoldDB" id="A0A5N4W626"/>
<keyword evidence="3" id="KW-0167">Capsid protein</keyword>
<accession>A0A5N4W626</accession>
<dbReference type="GO" id="GO:0007155">
    <property type="term" value="P:cell adhesion"/>
    <property type="evidence" value="ECO:0007669"/>
    <property type="project" value="InterPro"/>
</dbReference>
<dbReference type="SMART" id="SM00972">
    <property type="entry name" value="SCPU"/>
    <property type="match status" value="1"/>
</dbReference>
<organism evidence="3 4">
    <name type="scientific">Acinetobacter tandoii</name>
    <dbReference type="NCBI Taxonomy" id="202954"/>
    <lineage>
        <taxon>Bacteria</taxon>
        <taxon>Pseudomonadati</taxon>
        <taxon>Pseudomonadota</taxon>
        <taxon>Gammaproteobacteria</taxon>
        <taxon>Moraxellales</taxon>
        <taxon>Moraxellaceae</taxon>
        <taxon>Acinetobacter</taxon>
    </lineage>
</organism>
<keyword evidence="1" id="KW-0732">Signal</keyword>
<dbReference type="InterPro" id="IPR036937">
    <property type="entry name" value="Adhesion_dom_fimbrial_sf"/>
</dbReference>
<evidence type="ECO:0000259" key="2">
    <source>
        <dbReference type="Pfam" id="PF05229"/>
    </source>
</evidence>
<dbReference type="GO" id="GO:0009289">
    <property type="term" value="C:pilus"/>
    <property type="evidence" value="ECO:0007669"/>
    <property type="project" value="InterPro"/>
</dbReference>
<gene>
    <name evidence="3" type="ORF">F4W09_12245</name>
</gene>
<protein>
    <submittedName>
        <fullName evidence="3">Spore coat protein U domain-containing protein</fullName>
    </submittedName>
</protein>
<dbReference type="Proteomes" id="UP000325788">
    <property type="component" value="Unassembled WGS sequence"/>
</dbReference>
<comment type="caution">
    <text evidence="3">The sequence shown here is derived from an EMBL/GenBank/DDBJ whole genome shotgun (WGS) entry which is preliminary data.</text>
</comment>
<dbReference type="PANTHER" id="PTHR37089:SF1">
    <property type="entry name" value="MEMBRANE PROTEIN"/>
    <property type="match status" value="1"/>
</dbReference>
<keyword evidence="3" id="KW-0946">Virion</keyword>
<feature type="chain" id="PRO_5024303258" evidence="1">
    <location>
        <begin position="23"/>
        <end position="159"/>
    </location>
</feature>
<evidence type="ECO:0000256" key="1">
    <source>
        <dbReference type="SAM" id="SignalP"/>
    </source>
</evidence>
<sequence>MKLYYSAFFVCTLAAASVYIYAAQQDSTSFNVSITIKEMCNVTTGNGTDLDFGTVSRASNPNMKSTHLAVTCTQGTPYNIALQSQRKMTSTEVNNVSIPYNLYQDANRTTLWGAEAQNAYRNIGTGRTQTLPVWGTINQSDTDVPAGVYSDKVTAVITY</sequence>
<feature type="domain" description="Spore coat protein U/FanG" evidence="2">
    <location>
        <begin position="28"/>
        <end position="155"/>
    </location>
</feature>
<dbReference type="PANTHER" id="PTHR37089">
    <property type="entry name" value="PROTEIN U-RELATED"/>
    <property type="match status" value="1"/>
</dbReference>
<dbReference type="Gene3D" id="2.60.40.1090">
    <property type="entry name" value="Fimbrial-type adhesion domain"/>
    <property type="match status" value="1"/>
</dbReference>
<dbReference type="InterPro" id="IPR007893">
    <property type="entry name" value="Spore_coat_U/FanG"/>
</dbReference>